<keyword evidence="6 10" id="KW-1133">Transmembrane helix</keyword>
<dbReference type="Proteomes" id="UP001162164">
    <property type="component" value="Unassembled WGS sequence"/>
</dbReference>
<dbReference type="PANTHER" id="PTHR21137">
    <property type="entry name" value="ODORANT RECEPTOR"/>
    <property type="match status" value="1"/>
</dbReference>
<protein>
    <recommendedName>
        <fullName evidence="13">Odorant receptor</fullName>
    </recommendedName>
</protein>
<gene>
    <name evidence="11" type="ORF">NQ317_008508</name>
</gene>
<dbReference type="PANTHER" id="PTHR21137:SF35">
    <property type="entry name" value="ODORANT RECEPTOR 19A-RELATED"/>
    <property type="match status" value="1"/>
</dbReference>
<keyword evidence="3" id="KW-0716">Sensory transduction</keyword>
<feature type="transmembrane region" description="Helical" evidence="10">
    <location>
        <begin position="68"/>
        <end position="89"/>
    </location>
</feature>
<proteinExistence type="predicted"/>
<keyword evidence="7 10" id="KW-0472">Membrane</keyword>
<evidence type="ECO:0000256" key="4">
    <source>
        <dbReference type="ARBA" id="ARBA00022692"/>
    </source>
</evidence>
<evidence type="ECO:0000313" key="12">
    <source>
        <dbReference type="Proteomes" id="UP001162164"/>
    </source>
</evidence>
<name>A0ABQ9JMP3_9CUCU</name>
<sequence length="273" mass="31183">MSSYVYDLSKAFDIERKILLYCGFYPNQGRINKFLYYFSGIYHLSISLLIHLSLTILIGLHINNLSTIAEALMFFITQTAFVCKLLNVIKHKRDFTLMEEILSEKIFLSTNERKCTHLCATNGILPLLGSKVGHAMVLGWNPWGVDSKIKYYVNSIFQLDALCVSAYVNSTIDIITYMTITVATAQMEVLKNNLVTIKYDYEDANKQFKVNVKLHSAILRYNIRIRFRLWAGTSPLHVGLLNGPIVHPHSFECLSQVCPPLWQRCIASWAESS</sequence>
<comment type="subcellular location">
    <subcellularLocation>
        <location evidence="1">Cell membrane</location>
        <topology evidence="1">Multi-pass membrane protein</topology>
    </subcellularLocation>
</comment>
<accession>A0ABQ9JMP3</accession>
<keyword evidence="8" id="KW-0675">Receptor</keyword>
<evidence type="ECO:0000313" key="11">
    <source>
        <dbReference type="EMBL" id="KAJ8978893.1"/>
    </source>
</evidence>
<evidence type="ECO:0000256" key="6">
    <source>
        <dbReference type="ARBA" id="ARBA00022989"/>
    </source>
</evidence>
<keyword evidence="4 10" id="KW-0812">Transmembrane</keyword>
<reference evidence="11" key="1">
    <citation type="journal article" date="2023" name="Insect Mol. Biol.">
        <title>Genome sequencing provides insights into the evolution of gene families encoding plant cell wall-degrading enzymes in longhorned beetles.</title>
        <authorList>
            <person name="Shin N.R."/>
            <person name="Okamura Y."/>
            <person name="Kirsch R."/>
            <person name="Pauchet Y."/>
        </authorList>
    </citation>
    <scope>NUCLEOTIDE SEQUENCE</scope>
    <source>
        <strain evidence="11">MMC_N1</strain>
    </source>
</reference>
<keyword evidence="5" id="KW-0552">Olfaction</keyword>
<evidence type="ECO:0000256" key="1">
    <source>
        <dbReference type="ARBA" id="ARBA00004651"/>
    </source>
</evidence>
<evidence type="ECO:0000256" key="10">
    <source>
        <dbReference type="SAM" id="Phobius"/>
    </source>
</evidence>
<evidence type="ECO:0000256" key="7">
    <source>
        <dbReference type="ARBA" id="ARBA00023136"/>
    </source>
</evidence>
<dbReference type="EMBL" id="JAPWTJ010000393">
    <property type="protein sequence ID" value="KAJ8978893.1"/>
    <property type="molecule type" value="Genomic_DNA"/>
</dbReference>
<evidence type="ECO:0000256" key="8">
    <source>
        <dbReference type="ARBA" id="ARBA00023170"/>
    </source>
</evidence>
<keyword evidence="9" id="KW-0807">Transducer</keyword>
<dbReference type="InterPro" id="IPR004117">
    <property type="entry name" value="7tm6_olfct_rcpt"/>
</dbReference>
<organism evidence="11 12">
    <name type="scientific">Molorchus minor</name>
    <dbReference type="NCBI Taxonomy" id="1323400"/>
    <lineage>
        <taxon>Eukaryota</taxon>
        <taxon>Metazoa</taxon>
        <taxon>Ecdysozoa</taxon>
        <taxon>Arthropoda</taxon>
        <taxon>Hexapoda</taxon>
        <taxon>Insecta</taxon>
        <taxon>Pterygota</taxon>
        <taxon>Neoptera</taxon>
        <taxon>Endopterygota</taxon>
        <taxon>Coleoptera</taxon>
        <taxon>Polyphaga</taxon>
        <taxon>Cucujiformia</taxon>
        <taxon>Chrysomeloidea</taxon>
        <taxon>Cerambycidae</taxon>
        <taxon>Lamiinae</taxon>
        <taxon>Monochamini</taxon>
        <taxon>Molorchus</taxon>
    </lineage>
</organism>
<feature type="transmembrane region" description="Helical" evidence="10">
    <location>
        <begin position="34"/>
        <end position="62"/>
    </location>
</feature>
<evidence type="ECO:0000256" key="5">
    <source>
        <dbReference type="ARBA" id="ARBA00022725"/>
    </source>
</evidence>
<evidence type="ECO:0000256" key="2">
    <source>
        <dbReference type="ARBA" id="ARBA00022475"/>
    </source>
</evidence>
<evidence type="ECO:0008006" key="13">
    <source>
        <dbReference type="Google" id="ProtNLM"/>
    </source>
</evidence>
<keyword evidence="2" id="KW-1003">Cell membrane</keyword>
<evidence type="ECO:0000256" key="9">
    <source>
        <dbReference type="ARBA" id="ARBA00023224"/>
    </source>
</evidence>
<evidence type="ECO:0000256" key="3">
    <source>
        <dbReference type="ARBA" id="ARBA00022606"/>
    </source>
</evidence>
<keyword evidence="12" id="KW-1185">Reference proteome</keyword>
<comment type="caution">
    <text evidence="11">The sequence shown here is derived from an EMBL/GenBank/DDBJ whole genome shotgun (WGS) entry which is preliminary data.</text>
</comment>
<dbReference type="Pfam" id="PF02949">
    <property type="entry name" value="7tm_6"/>
    <property type="match status" value="1"/>
</dbReference>